<dbReference type="EMBL" id="BSFN01000007">
    <property type="protein sequence ID" value="GLK89748.1"/>
    <property type="molecule type" value="Genomic_DNA"/>
</dbReference>
<reference evidence="4" key="1">
    <citation type="journal article" date="2014" name="Int. J. Syst. Evol. Microbiol.">
        <title>Complete genome sequence of Corynebacterium casei LMG S-19264T (=DSM 44701T), isolated from a smear-ripened cheese.</title>
        <authorList>
            <consortium name="US DOE Joint Genome Institute (JGI-PGF)"/>
            <person name="Walter F."/>
            <person name="Albersmeier A."/>
            <person name="Kalinowski J."/>
            <person name="Ruckert C."/>
        </authorList>
    </citation>
    <scope>NUCLEOTIDE SEQUENCE</scope>
    <source>
        <strain evidence="4">VKM B-2935</strain>
    </source>
</reference>
<proteinExistence type="inferred from homology"/>
<name>A0A9W6K7N6_9PSED</name>
<dbReference type="InterPro" id="IPR013094">
    <property type="entry name" value="AB_hydrolase_3"/>
</dbReference>
<dbReference type="InterPro" id="IPR050300">
    <property type="entry name" value="GDXG_lipolytic_enzyme"/>
</dbReference>
<evidence type="ECO:0000313" key="4">
    <source>
        <dbReference type="EMBL" id="GLK89748.1"/>
    </source>
</evidence>
<accession>A0A9W6K7N6</accession>
<evidence type="ECO:0000259" key="3">
    <source>
        <dbReference type="Pfam" id="PF07859"/>
    </source>
</evidence>
<comment type="caution">
    <text evidence="4">The sequence shown here is derived from an EMBL/GenBank/DDBJ whole genome shotgun (WGS) entry which is preliminary data.</text>
</comment>
<dbReference type="SUPFAM" id="SSF53474">
    <property type="entry name" value="alpha/beta-Hydrolases"/>
    <property type="match status" value="1"/>
</dbReference>
<organism evidence="4 5">
    <name type="scientific">Pseudomonas turukhanskensis</name>
    <dbReference type="NCBI Taxonomy" id="1806536"/>
    <lineage>
        <taxon>Bacteria</taxon>
        <taxon>Pseudomonadati</taxon>
        <taxon>Pseudomonadota</taxon>
        <taxon>Gammaproteobacteria</taxon>
        <taxon>Pseudomonadales</taxon>
        <taxon>Pseudomonadaceae</taxon>
        <taxon>Pseudomonas</taxon>
    </lineage>
</organism>
<dbReference type="AlphaFoldDB" id="A0A9W6K7N6"/>
<dbReference type="Proteomes" id="UP001143328">
    <property type="component" value="Unassembled WGS sequence"/>
</dbReference>
<reference evidence="4" key="2">
    <citation type="submission" date="2023-01" db="EMBL/GenBank/DDBJ databases">
        <authorList>
            <person name="Sun Q."/>
            <person name="Evtushenko L."/>
        </authorList>
    </citation>
    <scope>NUCLEOTIDE SEQUENCE</scope>
    <source>
        <strain evidence="4">VKM B-2935</strain>
    </source>
</reference>
<dbReference type="RefSeq" id="WP_271195937.1">
    <property type="nucleotide sequence ID" value="NZ_BSFN01000007.1"/>
</dbReference>
<evidence type="ECO:0000256" key="1">
    <source>
        <dbReference type="ARBA" id="ARBA00010515"/>
    </source>
</evidence>
<evidence type="ECO:0000313" key="5">
    <source>
        <dbReference type="Proteomes" id="UP001143328"/>
    </source>
</evidence>
<dbReference type="PANTHER" id="PTHR48081:SF30">
    <property type="entry name" value="ACETYL-HYDROLASE LIPR-RELATED"/>
    <property type="match status" value="1"/>
</dbReference>
<dbReference type="Gene3D" id="3.40.50.1820">
    <property type="entry name" value="alpha/beta hydrolase"/>
    <property type="match status" value="1"/>
</dbReference>
<keyword evidence="2" id="KW-0378">Hydrolase</keyword>
<dbReference type="Pfam" id="PF07859">
    <property type="entry name" value="Abhydrolase_3"/>
    <property type="match status" value="1"/>
</dbReference>
<evidence type="ECO:0000256" key="2">
    <source>
        <dbReference type="ARBA" id="ARBA00022801"/>
    </source>
</evidence>
<keyword evidence="5" id="KW-1185">Reference proteome</keyword>
<dbReference type="PANTHER" id="PTHR48081">
    <property type="entry name" value="AB HYDROLASE SUPERFAMILY PROTEIN C4A8.06C"/>
    <property type="match status" value="1"/>
</dbReference>
<sequence length="312" mass="33281">MTAFVEPPRLGQRILARVLRTSLILLFRSLIRPPMPIAGQRAILRALTASSVIPRSVRRVNSTLAGIACEWHRPASDTEHVMLYLHGGAYLIGAPSTHRGIAAQLAQRAKLAVCVLDYRLAPEHPFPAALEDGVAAYQALLAQGYRSEQIVLGGDSAGGNLALGLVLKLKAAGLPLPAALVCFSPLTDASLTQLHQPPAGDPLLNLKWIAQAGSLFCPAHIDRRDPFLSPVYADLSGLPPLLIQVGEDEVLLNDSLRLAERATAAGVAVQLQRYAGCWHVFQAHAGLLDVADLALNRVASFMNEQLAHPAGG</sequence>
<feature type="domain" description="Alpha/beta hydrolase fold-3" evidence="3">
    <location>
        <begin position="82"/>
        <end position="282"/>
    </location>
</feature>
<protein>
    <submittedName>
        <fullName evidence="4">Esterase</fullName>
    </submittedName>
</protein>
<dbReference type="GO" id="GO:0004806">
    <property type="term" value="F:triacylglycerol lipase activity"/>
    <property type="evidence" value="ECO:0007669"/>
    <property type="project" value="TreeGrafter"/>
</dbReference>
<comment type="similarity">
    <text evidence="1">Belongs to the 'GDXG' lipolytic enzyme family.</text>
</comment>
<gene>
    <name evidence="4" type="ORF">GCM10017655_28100</name>
</gene>
<dbReference type="InterPro" id="IPR029058">
    <property type="entry name" value="AB_hydrolase_fold"/>
</dbReference>